<protein>
    <recommendedName>
        <fullName evidence="4">CXXC-20-CXXC protein</fullName>
    </recommendedName>
</protein>
<dbReference type="RefSeq" id="WP_306980354.1">
    <property type="nucleotide sequence ID" value="NZ_JAUSUA010000001.1"/>
</dbReference>
<evidence type="ECO:0000256" key="1">
    <source>
        <dbReference type="SAM" id="Phobius"/>
    </source>
</evidence>
<dbReference type="EMBL" id="JAUSUA010000001">
    <property type="protein sequence ID" value="MDQ0206162.1"/>
    <property type="molecule type" value="Genomic_DNA"/>
</dbReference>
<comment type="caution">
    <text evidence="2">The sequence shown here is derived from an EMBL/GenBank/DDBJ whole genome shotgun (WGS) entry which is preliminary data.</text>
</comment>
<accession>A0ABT9YE97</accession>
<name>A0ABT9YE97_9BACI</name>
<feature type="transmembrane region" description="Helical" evidence="1">
    <location>
        <begin position="66"/>
        <end position="86"/>
    </location>
</feature>
<feature type="transmembrane region" description="Helical" evidence="1">
    <location>
        <begin position="40"/>
        <end position="60"/>
    </location>
</feature>
<dbReference type="Proteomes" id="UP001225034">
    <property type="component" value="Unassembled WGS sequence"/>
</dbReference>
<keyword evidence="3" id="KW-1185">Reference proteome</keyword>
<evidence type="ECO:0000313" key="3">
    <source>
        <dbReference type="Proteomes" id="UP001225034"/>
    </source>
</evidence>
<organism evidence="2 3">
    <name type="scientific">Alkalicoccobacillus murimartini</name>
    <dbReference type="NCBI Taxonomy" id="171685"/>
    <lineage>
        <taxon>Bacteria</taxon>
        <taxon>Bacillati</taxon>
        <taxon>Bacillota</taxon>
        <taxon>Bacilli</taxon>
        <taxon>Bacillales</taxon>
        <taxon>Bacillaceae</taxon>
        <taxon>Alkalicoccobacillus</taxon>
    </lineage>
</organism>
<gene>
    <name evidence="2" type="ORF">J2S05_000936</name>
</gene>
<keyword evidence="1" id="KW-0812">Transmembrane</keyword>
<reference evidence="2 3" key="1">
    <citation type="submission" date="2023-07" db="EMBL/GenBank/DDBJ databases">
        <title>Genomic Encyclopedia of Type Strains, Phase IV (KMG-IV): sequencing the most valuable type-strain genomes for metagenomic binning, comparative biology and taxonomic classification.</title>
        <authorList>
            <person name="Goeker M."/>
        </authorList>
    </citation>
    <scope>NUCLEOTIDE SEQUENCE [LARGE SCALE GENOMIC DNA]</scope>
    <source>
        <strain evidence="2 3">DSM 19154</strain>
    </source>
</reference>
<keyword evidence="1" id="KW-1133">Transmembrane helix</keyword>
<keyword evidence="1" id="KW-0472">Membrane</keyword>
<evidence type="ECO:0008006" key="4">
    <source>
        <dbReference type="Google" id="ProtNLM"/>
    </source>
</evidence>
<evidence type="ECO:0000313" key="2">
    <source>
        <dbReference type="EMBL" id="MDQ0206162.1"/>
    </source>
</evidence>
<proteinExistence type="predicted"/>
<sequence>MSTSNRECVHCHIVVPYRKVLFKGILNRTVRCPSCQREQVVALPILLAQYVTLVSGLILMVLNTLFFKQLILGVLPLFIFLSCFLYEPFKKLVPER</sequence>